<evidence type="ECO:0000313" key="3">
    <source>
        <dbReference type="Proteomes" id="UP000007813"/>
    </source>
</evidence>
<dbReference type="AlphaFoldDB" id="J3EXS0"/>
<dbReference type="EMBL" id="ALJD01000004">
    <property type="protein sequence ID" value="EJN59987.1"/>
    <property type="molecule type" value="Genomic_DNA"/>
</dbReference>
<dbReference type="Proteomes" id="UP000007813">
    <property type="component" value="Unassembled WGS sequence"/>
</dbReference>
<proteinExistence type="predicted"/>
<comment type="caution">
    <text evidence="2">The sequence shown here is derived from an EMBL/GenBank/DDBJ whole genome shotgun (WGS) entry which is preliminary data.</text>
</comment>
<name>J3EXS0_9EURY</name>
<reference evidence="2 3" key="1">
    <citation type="journal article" date="2012" name="J. Bacteriol.">
        <title>Draft Genome Sequence of the Extremely Halophilic Archaeon Halogranum salarium B-1T.</title>
        <authorList>
            <person name="Kim K.K."/>
            <person name="Lee K.C."/>
            <person name="Lee J.S."/>
        </authorList>
    </citation>
    <scope>NUCLEOTIDE SEQUENCE [LARGE SCALE GENOMIC DNA]</scope>
    <source>
        <strain evidence="2 3">B-1</strain>
    </source>
</reference>
<dbReference type="eggNOG" id="arCOG07780">
    <property type="taxonomic scope" value="Archaea"/>
</dbReference>
<sequence>MRALSSCDFCGDDAAGTFEVVPDEFLQTATDQRRIALCEGCRTTLEDVLEPFLRGEADKQADAEAVAKTAATVENGSSRDDSDQSPTSAAVDSTARAEGIAIGRSEMADESDVDEADDEGVTLDDDDEQTNDVGDEPDQFRKVMRLLSNREFPVDRAEFAELTAGAYEMEDDHVARIIDHAVERGVLVDDDGTLNKA</sequence>
<accession>J3EXS0</accession>
<feature type="region of interest" description="Disordered" evidence="1">
    <location>
        <begin position="65"/>
        <end position="136"/>
    </location>
</feature>
<protein>
    <submittedName>
        <fullName evidence="2">Uncharacterized protein</fullName>
    </submittedName>
</protein>
<evidence type="ECO:0000256" key="1">
    <source>
        <dbReference type="SAM" id="MobiDB-lite"/>
    </source>
</evidence>
<feature type="compositionally biased region" description="Low complexity" evidence="1">
    <location>
        <begin position="65"/>
        <end position="74"/>
    </location>
</feature>
<organism evidence="2 3">
    <name type="scientific">Halogranum salarium B-1</name>
    <dbReference type="NCBI Taxonomy" id="1210908"/>
    <lineage>
        <taxon>Archaea</taxon>
        <taxon>Methanobacteriati</taxon>
        <taxon>Methanobacteriota</taxon>
        <taxon>Stenosarchaea group</taxon>
        <taxon>Halobacteria</taxon>
        <taxon>Halobacteriales</taxon>
        <taxon>Haloferacaceae</taxon>
    </lineage>
</organism>
<dbReference type="OrthoDB" id="204261at2157"/>
<feature type="compositionally biased region" description="Acidic residues" evidence="1">
    <location>
        <begin position="108"/>
        <end position="136"/>
    </location>
</feature>
<dbReference type="RefSeq" id="WP_009367227.1">
    <property type="nucleotide sequence ID" value="NZ_ALJD01000004.1"/>
</dbReference>
<evidence type="ECO:0000313" key="2">
    <source>
        <dbReference type="EMBL" id="EJN59987.1"/>
    </source>
</evidence>
<gene>
    <name evidence="2" type="ORF">HSB1_21450</name>
</gene>